<reference evidence="11" key="2">
    <citation type="submission" date="2020-11" db="EMBL/GenBank/DDBJ databases">
        <authorList>
            <person name="McCartney M.A."/>
            <person name="Auch B."/>
            <person name="Kono T."/>
            <person name="Mallez S."/>
            <person name="Becker A."/>
            <person name="Gohl D.M."/>
            <person name="Silverstein K.A.T."/>
            <person name="Koren S."/>
            <person name="Bechman K.B."/>
            <person name="Herman A."/>
            <person name="Abrahante J.E."/>
            <person name="Garbe J."/>
        </authorList>
    </citation>
    <scope>NUCLEOTIDE SEQUENCE</scope>
    <source>
        <strain evidence="11">Duluth1</strain>
        <tissue evidence="11">Whole animal</tissue>
    </source>
</reference>
<keyword evidence="2 8" id="KW-0812">Transmembrane</keyword>
<keyword evidence="12" id="KW-1185">Reference proteome</keyword>
<evidence type="ECO:0000313" key="11">
    <source>
        <dbReference type="EMBL" id="KAH3856185.1"/>
    </source>
</evidence>
<dbReference type="InterPro" id="IPR000276">
    <property type="entry name" value="GPCR_Rhodpsn"/>
</dbReference>
<dbReference type="Proteomes" id="UP000828390">
    <property type="component" value="Unassembled WGS sequence"/>
</dbReference>
<dbReference type="PANTHER" id="PTHR45695">
    <property type="entry name" value="LEUCOKININ RECEPTOR-RELATED"/>
    <property type="match status" value="1"/>
</dbReference>
<keyword evidence="5 9" id="KW-0472">Membrane</keyword>
<comment type="similarity">
    <text evidence="8">Belongs to the G-protein coupled receptor 1 family.</text>
</comment>
<dbReference type="GO" id="GO:0004930">
    <property type="term" value="F:G protein-coupled receptor activity"/>
    <property type="evidence" value="ECO:0007669"/>
    <property type="project" value="UniProtKB-KW"/>
</dbReference>
<feature type="domain" description="G-protein coupled receptors family 1 profile" evidence="10">
    <location>
        <begin position="9"/>
        <end position="152"/>
    </location>
</feature>
<comment type="caution">
    <text evidence="11">The sequence shown here is derived from an EMBL/GenBank/DDBJ whole genome shotgun (WGS) entry which is preliminary data.</text>
</comment>
<evidence type="ECO:0000256" key="6">
    <source>
        <dbReference type="ARBA" id="ARBA00023170"/>
    </source>
</evidence>
<keyword evidence="7 8" id="KW-0807">Transducer</keyword>
<feature type="transmembrane region" description="Helical" evidence="9">
    <location>
        <begin position="71"/>
        <end position="95"/>
    </location>
</feature>
<comment type="subcellular location">
    <subcellularLocation>
        <location evidence="1">Membrane</location>
        <topology evidence="1">Multi-pass membrane protein</topology>
    </subcellularLocation>
</comment>
<keyword evidence="6 8" id="KW-0675">Receptor</keyword>
<dbReference type="PANTHER" id="PTHR45695:SF15">
    <property type="entry name" value="OPSIN RH2"/>
    <property type="match status" value="1"/>
</dbReference>
<sequence>MVAVLALLGNLLVIWTVWINSHMHTVTNYYIVNLAVSDLLVAAIVMPLKLLEYTAPCRWHIFRSDGLCSVVYYLLPVFVFASVLTLAAISIERYYAIVHPLSAMKVNSKSRTKKILAVTWILPFIVAGPFMFSTSYPFTIYSDTGSISRETCNDRFDEIDLAIHGDTTRIGRQDGDCDRFNVHRFLDTVLSGERHQSAANTQLPTRVQFYIHHARNSLLRLYKQLPESNNLHCNEPEIQKEFQKHFKKIMVLLSFCAIGK</sequence>
<evidence type="ECO:0000259" key="10">
    <source>
        <dbReference type="PROSITE" id="PS50262"/>
    </source>
</evidence>
<dbReference type="PRINTS" id="PR00237">
    <property type="entry name" value="GPCRRHODOPSN"/>
</dbReference>
<accession>A0A9D4R7L0</accession>
<proteinExistence type="inferred from homology"/>
<dbReference type="SUPFAM" id="SSF81321">
    <property type="entry name" value="Family A G protein-coupled receptor-like"/>
    <property type="match status" value="1"/>
</dbReference>
<evidence type="ECO:0000256" key="4">
    <source>
        <dbReference type="ARBA" id="ARBA00023040"/>
    </source>
</evidence>
<name>A0A9D4R7L0_DREPO</name>
<dbReference type="PROSITE" id="PS50262">
    <property type="entry name" value="G_PROTEIN_RECEP_F1_2"/>
    <property type="match status" value="1"/>
</dbReference>
<keyword evidence="3 9" id="KW-1133">Transmembrane helix</keyword>
<dbReference type="AlphaFoldDB" id="A0A9D4R7L0"/>
<reference evidence="11" key="1">
    <citation type="journal article" date="2019" name="bioRxiv">
        <title>The Genome of the Zebra Mussel, Dreissena polymorpha: A Resource for Invasive Species Research.</title>
        <authorList>
            <person name="McCartney M.A."/>
            <person name="Auch B."/>
            <person name="Kono T."/>
            <person name="Mallez S."/>
            <person name="Zhang Y."/>
            <person name="Obille A."/>
            <person name="Becker A."/>
            <person name="Abrahante J.E."/>
            <person name="Garbe J."/>
            <person name="Badalamenti J.P."/>
            <person name="Herman A."/>
            <person name="Mangelson H."/>
            <person name="Liachko I."/>
            <person name="Sullivan S."/>
            <person name="Sone E.D."/>
            <person name="Koren S."/>
            <person name="Silverstein K.A.T."/>
            <person name="Beckman K.B."/>
            <person name="Gohl D.M."/>
        </authorList>
    </citation>
    <scope>NUCLEOTIDE SEQUENCE</scope>
    <source>
        <strain evidence="11">Duluth1</strain>
        <tissue evidence="11">Whole animal</tissue>
    </source>
</reference>
<evidence type="ECO:0000256" key="8">
    <source>
        <dbReference type="RuleBase" id="RU000688"/>
    </source>
</evidence>
<organism evidence="11 12">
    <name type="scientific">Dreissena polymorpha</name>
    <name type="common">Zebra mussel</name>
    <name type="synonym">Mytilus polymorpha</name>
    <dbReference type="NCBI Taxonomy" id="45954"/>
    <lineage>
        <taxon>Eukaryota</taxon>
        <taxon>Metazoa</taxon>
        <taxon>Spiralia</taxon>
        <taxon>Lophotrochozoa</taxon>
        <taxon>Mollusca</taxon>
        <taxon>Bivalvia</taxon>
        <taxon>Autobranchia</taxon>
        <taxon>Heteroconchia</taxon>
        <taxon>Euheterodonta</taxon>
        <taxon>Imparidentia</taxon>
        <taxon>Neoheterodontei</taxon>
        <taxon>Myida</taxon>
        <taxon>Dreissenoidea</taxon>
        <taxon>Dreissenidae</taxon>
        <taxon>Dreissena</taxon>
    </lineage>
</organism>
<gene>
    <name evidence="11" type="ORF">DPMN_098768</name>
</gene>
<dbReference type="GO" id="GO:0005886">
    <property type="term" value="C:plasma membrane"/>
    <property type="evidence" value="ECO:0007669"/>
    <property type="project" value="TreeGrafter"/>
</dbReference>
<feature type="transmembrane region" description="Helical" evidence="9">
    <location>
        <begin position="115"/>
        <end position="132"/>
    </location>
</feature>
<evidence type="ECO:0000256" key="2">
    <source>
        <dbReference type="ARBA" id="ARBA00022692"/>
    </source>
</evidence>
<evidence type="ECO:0000256" key="9">
    <source>
        <dbReference type="SAM" id="Phobius"/>
    </source>
</evidence>
<evidence type="ECO:0000256" key="3">
    <source>
        <dbReference type="ARBA" id="ARBA00022989"/>
    </source>
</evidence>
<evidence type="ECO:0000313" key="12">
    <source>
        <dbReference type="Proteomes" id="UP000828390"/>
    </source>
</evidence>
<dbReference type="Gene3D" id="1.20.1070.10">
    <property type="entry name" value="Rhodopsin 7-helix transmembrane proteins"/>
    <property type="match status" value="1"/>
</dbReference>
<evidence type="ECO:0000256" key="7">
    <source>
        <dbReference type="ARBA" id="ARBA00023224"/>
    </source>
</evidence>
<feature type="transmembrane region" description="Helical" evidence="9">
    <location>
        <begin position="29"/>
        <end position="51"/>
    </location>
</feature>
<dbReference type="InterPro" id="IPR017452">
    <property type="entry name" value="GPCR_Rhodpsn_7TM"/>
</dbReference>
<dbReference type="EMBL" id="JAIWYP010000003">
    <property type="protein sequence ID" value="KAH3856185.1"/>
    <property type="molecule type" value="Genomic_DNA"/>
</dbReference>
<dbReference type="Pfam" id="PF00001">
    <property type="entry name" value="7tm_1"/>
    <property type="match status" value="1"/>
</dbReference>
<keyword evidence="4 8" id="KW-0297">G-protein coupled receptor</keyword>
<protein>
    <recommendedName>
        <fullName evidence="10">G-protein coupled receptors family 1 profile domain-containing protein</fullName>
    </recommendedName>
</protein>
<evidence type="ECO:0000256" key="5">
    <source>
        <dbReference type="ARBA" id="ARBA00023136"/>
    </source>
</evidence>
<evidence type="ECO:0000256" key="1">
    <source>
        <dbReference type="ARBA" id="ARBA00004141"/>
    </source>
</evidence>
<dbReference type="PROSITE" id="PS00237">
    <property type="entry name" value="G_PROTEIN_RECEP_F1_1"/>
    <property type="match status" value="1"/>
</dbReference>